<evidence type="ECO:0000256" key="1">
    <source>
        <dbReference type="SAM" id="Phobius"/>
    </source>
</evidence>
<feature type="transmembrane region" description="Helical" evidence="1">
    <location>
        <begin position="216"/>
        <end position="239"/>
    </location>
</feature>
<name>A0A8J2YR49_9PROT</name>
<dbReference type="Proteomes" id="UP000646365">
    <property type="component" value="Unassembled WGS sequence"/>
</dbReference>
<dbReference type="InterPro" id="IPR050879">
    <property type="entry name" value="Acyltransferase_3"/>
</dbReference>
<dbReference type="InterPro" id="IPR002656">
    <property type="entry name" value="Acyl_transf_3_dom"/>
</dbReference>
<keyword evidence="4" id="KW-1185">Reference proteome</keyword>
<evidence type="ECO:0000313" key="4">
    <source>
        <dbReference type="Proteomes" id="UP000646365"/>
    </source>
</evidence>
<keyword evidence="1" id="KW-0812">Transmembrane</keyword>
<reference evidence="3" key="2">
    <citation type="submission" date="2020-09" db="EMBL/GenBank/DDBJ databases">
        <authorList>
            <person name="Sun Q."/>
            <person name="Zhou Y."/>
        </authorList>
    </citation>
    <scope>NUCLEOTIDE SEQUENCE</scope>
    <source>
        <strain evidence="3">CGMCC 1.15725</strain>
    </source>
</reference>
<dbReference type="Pfam" id="PF01757">
    <property type="entry name" value="Acyl_transf_3"/>
    <property type="match status" value="1"/>
</dbReference>
<keyword evidence="3" id="KW-0012">Acyltransferase</keyword>
<evidence type="ECO:0000259" key="2">
    <source>
        <dbReference type="Pfam" id="PF01757"/>
    </source>
</evidence>
<accession>A0A8J2YR49</accession>
<comment type="caution">
    <text evidence="3">The sequence shown here is derived from an EMBL/GenBank/DDBJ whole genome shotgun (WGS) entry which is preliminary data.</text>
</comment>
<keyword evidence="1" id="KW-1133">Transmembrane helix</keyword>
<reference evidence="3" key="1">
    <citation type="journal article" date="2014" name="Int. J. Syst. Evol. Microbiol.">
        <title>Complete genome sequence of Corynebacterium casei LMG S-19264T (=DSM 44701T), isolated from a smear-ripened cheese.</title>
        <authorList>
            <consortium name="US DOE Joint Genome Institute (JGI-PGF)"/>
            <person name="Walter F."/>
            <person name="Albersmeier A."/>
            <person name="Kalinowski J."/>
            <person name="Ruckert C."/>
        </authorList>
    </citation>
    <scope>NUCLEOTIDE SEQUENCE</scope>
    <source>
        <strain evidence="3">CGMCC 1.15725</strain>
    </source>
</reference>
<dbReference type="PANTHER" id="PTHR23028">
    <property type="entry name" value="ACETYLTRANSFERASE"/>
    <property type="match status" value="1"/>
</dbReference>
<feature type="transmembrane region" description="Helical" evidence="1">
    <location>
        <begin position="145"/>
        <end position="163"/>
    </location>
</feature>
<proteinExistence type="predicted"/>
<dbReference type="GO" id="GO:0000271">
    <property type="term" value="P:polysaccharide biosynthetic process"/>
    <property type="evidence" value="ECO:0007669"/>
    <property type="project" value="TreeGrafter"/>
</dbReference>
<feature type="domain" description="Acyltransferase 3" evidence="2">
    <location>
        <begin position="5"/>
        <end position="330"/>
    </location>
</feature>
<feature type="transmembrane region" description="Helical" evidence="1">
    <location>
        <begin position="183"/>
        <end position="204"/>
    </location>
</feature>
<sequence>MITAHTGTAFAELPYPLKRLTNFGWNGVQLFFLMSCVTLLMSWRSEETDGRASALDFYVRRMFRISPMYYLAALFYFLVEPPPTGFDLKQLLAALAFVNAWHPALAPTVLDRWNVVPGGWSISVEFMFYFMFPLMAALVRSMRAALLFCGLAVLAGCVVNPVMEQALRDNYSTTAVQNFLYFWFPNQISVFALGTVLYFILLWVQANPLSWISAALRRHSAAIICACLGACAISTALPFPERLPFSFPLLIPTFLVASLIFVVIVAAMATSPRSPFVNRFACELGKVSFSAYLFHFAVLHELPRLLPILFDTDATGWRAIFSCFALWLATVSTTYGLSAITFHTVEDPMIRMGRRLLRLRRKNDRIATAGQAS</sequence>
<feature type="transmembrane region" description="Helical" evidence="1">
    <location>
        <begin position="23"/>
        <end position="41"/>
    </location>
</feature>
<dbReference type="EMBL" id="BMJQ01000003">
    <property type="protein sequence ID" value="GGF10918.1"/>
    <property type="molecule type" value="Genomic_DNA"/>
</dbReference>
<protein>
    <submittedName>
        <fullName evidence="3">Acyltransferase</fullName>
    </submittedName>
</protein>
<dbReference type="GO" id="GO:0016020">
    <property type="term" value="C:membrane"/>
    <property type="evidence" value="ECO:0007669"/>
    <property type="project" value="TreeGrafter"/>
</dbReference>
<keyword evidence="1" id="KW-0472">Membrane</keyword>
<keyword evidence="3" id="KW-0808">Transferase</keyword>
<dbReference type="PANTHER" id="PTHR23028:SF53">
    <property type="entry name" value="ACYL_TRANSF_3 DOMAIN-CONTAINING PROTEIN"/>
    <property type="match status" value="1"/>
</dbReference>
<feature type="transmembrane region" description="Helical" evidence="1">
    <location>
        <begin position="319"/>
        <end position="345"/>
    </location>
</feature>
<gene>
    <name evidence="3" type="ORF">GCM10011611_15680</name>
</gene>
<dbReference type="GO" id="GO:0016747">
    <property type="term" value="F:acyltransferase activity, transferring groups other than amino-acyl groups"/>
    <property type="evidence" value="ECO:0007669"/>
    <property type="project" value="InterPro"/>
</dbReference>
<feature type="transmembrane region" description="Helical" evidence="1">
    <location>
        <begin position="62"/>
        <end position="79"/>
    </location>
</feature>
<dbReference type="AlphaFoldDB" id="A0A8J2YR49"/>
<feature type="transmembrane region" description="Helical" evidence="1">
    <location>
        <begin position="120"/>
        <end position="138"/>
    </location>
</feature>
<organism evidence="3 4">
    <name type="scientific">Aliidongia dinghuensis</name>
    <dbReference type="NCBI Taxonomy" id="1867774"/>
    <lineage>
        <taxon>Bacteria</taxon>
        <taxon>Pseudomonadati</taxon>
        <taxon>Pseudomonadota</taxon>
        <taxon>Alphaproteobacteria</taxon>
        <taxon>Rhodospirillales</taxon>
        <taxon>Dongiaceae</taxon>
        <taxon>Aliidongia</taxon>
    </lineage>
</organism>
<evidence type="ECO:0000313" key="3">
    <source>
        <dbReference type="EMBL" id="GGF10918.1"/>
    </source>
</evidence>
<feature type="transmembrane region" description="Helical" evidence="1">
    <location>
        <begin position="245"/>
        <end position="268"/>
    </location>
</feature>